<evidence type="ECO:0000313" key="10">
    <source>
        <dbReference type="EMBL" id="OSM04095.1"/>
    </source>
</evidence>
<accession>A0A1Y2K3V4</accession>
<dbReference type="SMART" id="SM00862">
    <property type="entry name" value="Trans_reg_C"/>
    <property type="match status" value="1"/>
</dbReference>
<dbReference type="EMBL" id="LVJN01000019">
    <property type="protein sequence ID" value="OSM04095.1"/>
    <property type="molecule type" value="Genomic_DNA"/>
</dbReference>
<feature type="modified residue" description="4-aspartylphosphate" evidence="6">
    <location>
        <position position="55"/>
    </location>
</feature>
<dbReference type="SUPFAM" id="SSF46894">
    <property type="entry name" value="C-terminal effector domain of the bipartite response regulators"/>
    <property type="match status" value="1"/>
</dbReference>
<comment type="caution">
    <text evidence="10">The sequence shown here is derived from an EMBL/GenBank/DDBJ whole genome shotgun (WGS) entry which is preliminary data.</text>
</comment>
<dbReference type="Proteomes" id="UP000194003">
    <property type="component" value="Unassembled WGS sequence"/>
</dbReference>
<dbReference type="InterPro" id="IPR001789">
    <property type="entry name" value="Sig_transdc_resp-reg_receiver"/>
</dbReference>
<proteinExistence type="predicted"/>
<feature type="domain" description="OmpR/PhoB-type" evidence="9">
    <location>
        <begin position="132"/>
        <end position="235"/>
    </location>
</feature>
<reference evidence="10 11" key="1">
    <citation type="journal article" date="2016" name="BMC Genomics">
        <title>Combined genomic and structural analyses of a cultured magnetotactic bacterium reveals its niche adaptation to a dynamic environment.</title>
        <authorList>
            <person name="Araujo A.C."/>
            <person name="Morillo V."/>
            <person name="Cypriano J."/>
            <person name="Teixeira L.C."/>
            <person name="Leao P."/>
            <person name="Lyra S."/>
            <person name="Almeida L.G."/>
            <person name="Bazylinski D.A."/>
            <person name="Vasconcellos A.T."/>
            <person name="Abreu F."/>
            <person name="Lins U."/>
        </authorList>
    </citation>
    <scope>NUCLEOTIDE SEQUENCE [LARGE SCALE GENOMIC DNA]</scope>
    <source>
        <strain evidence="10 11">IT-1</strain>
    </source>
</reference>
<keyword evidence="3" id="KW-0805">Transcription regulation</keyword>
<dbReference type="SUPFAM" id="SSF52172">
    <property type="entry name" value="CheY-like"/>
    <property type="match status" value="1"/>
</dbReference>
<dbReference type="PANTHER" id="PTHR48111">
    <property type="entry name" value="REGULATOR OF RPOS"/>
    <property type="match status" value="1"/>
</dbReference>
<protein>
    <submittedName>
        <fullName evidence="10">Putative two component transcriptional regulator</fullName>
    </submittedName>
</protein>
<sequence length="242" mass="25849">MGGGETLAVLDDDPEFREEIALFLSSRGFACLQAATGAELSHLLGAQRVDLVVIDVLLQASGEDGMVICQQLKQRDPALGAVILTCLSQTKDHVRGLQSGADAFLPKGGDLLVLEATIRNILARRAQLASATGAPHSDPASGWTLDLKSWRLIAPDGGDVSLTHMERLFLHALASVADGVLGRNEALAALGKEDTVFEHRNLDNLVRRLRRKVEKETGLPLPLATAYGKGYACNAPLRVIEA</sequence>
<dbReference type="InterPro" id="IPR039420">
    <property type="entry name" value="WalR-like"/>
</dbReference>
<dbReference type="Gene3D" id="3.40.50.2300">
    <property type="match status" value="1"/>
</dbReference>
<dbReference type="AlphaFoldDB" id="A0A1Y2K3V4"/>
<dbReference type="PANTHER" id="PTHR48111:SF1">
    <property type="entry name" value="TWO-COMPONENT RESPONSE REGULATOR ORR33"/>
    <property type="match status" value="1"/>
</dbReference>
<evidence type="ECO:0000259" key="9">
    <source>
        <dbReference type="PROSITE" id="PS51755"/>
    </source>
</evidence>
<dbReference type="GO" id="GO:0006355">
    <property type="term" value="P:regulation of DNA-templated transcription"/>
    <property type="evidence" value="ECO:0007669"/>
    <property type="project" value="InterPro"/>
</dbReference>
<keyword evidence="4 7" id="KW-0238">DNA-binding</keyword>
<dbReference type="STRING" id="1434232.MAIT1_03640"/>
<feature type="DNA-binding region" description="OmpR/PhoB-type" evidence="7">
    <location>
        <begin position="132"/>
        <end position="235"/>
    </location>
</feature>
<dbReference type="SMART" id="SM00448">
    <property type="entry name" value="REC"/>
    <property type="match status" value="1"/>
</dbReference>
<feature type="domain" description="Response regulatory" evidence="8">
    <location>
        <begin position="6"/>
        <end position="122"/>
    </location>
</feature>
<dbReference type="PROSITE" id="PS50110">
    <property type="entry name" value="RESPONSE_REGULATORY"/>
    <property type="match status" value="1"/>
</dbReference>
<dbReference type="CDD" id="cd00383">
    <property type="entry name" value="trans_reg_C"/>
    <property type="match status" value="1"/>
</dbReference>
<dbReference type="GO" id="GO:0000976">
    <property type="term" value="F:transcription cis-regulatory region binding"/>
    <property type="evidence" value="ECO:0007669"/>
    <property type="project" value="TreeGrafter"/>
</dbReference>
<dbReference type="InterPro" id="IPR016032">
    <property type="entry name" value="Sig_transdc_resp-reg_C-effctor"/>
</dbReference>
<dbReference type="InterPro" id="IPR036388">
    <property type="entry name" value="WH-like_DNA-bd_sf"/>
</dbReference>
<evidence type="ECO:0000256" key="6">
    <source>
        <dbReference type="PROSITE-ProRule" id="PRU00169"/>
    </source>
</evidence>
<keyword evidence="5" id="KW-0804">Transcription</keyword>
<dbReference type="GO" id="GO:0032993">
    <property type="term" value="C:protein-DNA complex"/>
    <property type="evidence" value="ECO:0007669"/>
    <property type="project" value="TreeGrafter"/>
</dbReference>
<dbReference type="Pfam" id="PF00486">
    <property type="entry name" value="Trans_reg_C"/>
    <property type="match status" value="1"/>
</dbReference>
<evidence type="ECO:0000256" key="5">
    <source>
        <dbReference type="ARBA" id="ARBA00023163"/>
    </source>
</evidence>
<evidence type="ECO:0000259" key="8">
    <source>
        <dbReference type="PROSITE" id="PS50110"/>
    </source>
</evidence>
<gene>
    <name evidence="10" type="ORF">MAIT1_03640</name>
</gene>
<evidence type="ECO:0000256" key="7">
    <source>
        <dbReference type="PROSITE-ProRule" id="PRU01091"/>
    </source>
</evidence>
<evidence type="ECO:0000256" key="3">
    <source>
        <dbReference type="ARBA" id="ARBA00023015"/>
    </source>
</evidence>
<keyword evidence="1 6" id="KW-0597">Phosphoprotein</keyword>
<dbReference type="GO" id="GO:0000156">
    <property type="term" value="F:phosphorelay response regulator activity"/>
    <property type="evidence" value="ECO:0007669"/>
    <property type="project" value="TreeGrafter"/>
</dbReference>
<keyword evidence="11" id="KW-1185">Reference proteome</keyword>
<dbReference type="GO" id="GO:0005829">
    <property type="term" value="C:cytosol"/>
    <property type="evidence" value="ECO:0007669"/>
    <property type="project" value="TreeGrafter"/>
</dbReference>
<dbReference type="InterPro" id="IPR001867">
    <property type="entry name" value="OmpR/PhoB-type_DNA-bd"/>
</dbReference>
<dbReference type="Gene3D" id="1.10.10.10">
    <property type="entry name" value="Winged helix-like DNA-binding domain superfamily/Winged helix DNA-binding domain"/>
    <property type="match status" value="1"/>
</dbReference>
<organism evidence="10 11">
    <name type="scientific">Magnetofaba australis IT-1</name>
    <dbReference type="NCBI Taxonomy" id="1434232"/>
    <lineage>
        <taxon>Bacteria</taxon>
        <taxon>Pseudomonadati</taxon>
        <taxon>Pseudomonadota</taxon>
        <taxon>Magnetococcia</taxon>
        <taxon>Magnetococcales</taxon>
        <taxon>Magnetococcaceae</taxon>
        <taxon>Magnetofaba</taxon>
    </lineage>
</organism>
<evidence type="ECO:0000256" key="2">
    <source>
        <dbReference type="ARBA" id="ARBA00023012"/>
    </source>
</evidence>
<name>A0A1Y2K3V4_9PROT</name>
<evidence type="ECO:0000256" key="4">
    <source>
        <dbReference type="ARBA" id="ARBA00023125"/>
    </source>
</evidence>
<keyword evidence="2" id="KW-0902">Two-component regulatory system</keyword>
<evidence type="ECO:0000256" key="1">
    <source>
        <dbReference type="ARBA" id="ARBA00022553"/>
    </source>
</evidence>
<dbReference type="PROSITE" id="PS51755">
    <property type="entry name" value="OMPR_PHOB"/>
    <property type="match status" value="1"/>
</dbReference>
<dbReference type="CDD" id="cd00156">
    <property type="entry name" value="REC"/>
    <property type="match status" value="1"/>
</dbReference>
<dbReference type="InterPro" id="IPR011006">
    <property type="entry name" value="CheY-like_superfamily"/>
</dbReference>
<evidence type="ECO:0000313" key="11">
    <source>
        <dbReference type="Proteomes" id="UP000194003"/>
    </source>
</evidence>
<dbReference type="Pfam" id="PF00072">
    <property type="entry name" value="Response_reg"/>
    <property type="match status" value="1"/>
</dbReference>